<dbReference type="AlphaFoldDB" id="Q2R7N2"/>
<proteinExistence type="predicted"/>
<organism evidence="1 2">
    <name type="scientific">Oryza sativa subsp. japonica</name>
    <name type="common">Rice</name>
    <dbReference type="NCBI Taxonomy" id="39947"/>
    <lineage>
        <taxon>Eukaryota</taxon>
        <taxon>Viridiplantae</taxon>
        <taxon>Streptophyta</taxon>
        <taxon>Embryophyta</taxon>
        <taxon>Tracheophyta</taxon>
        <taxon>Spermatophyta</taxon>
        <taxon>Magnoliopsida</taxon>
        <taxon>Liliopsida</taxon>
        <taxon>Poales</taxon>
        <taxon>Poaceae</taxon>
        <taxon>BOP clade</taxon>
        <taxon>Oryzoideae</taxon>
        <taxon>Oryzeae</taxon>
        <taxon>Oryzinae</taxon>
        <taxon>Oryza</taxon>
        <taxon>Oryza sativa</taxon>
    </lineage>
</organism>
<dbReference type="Proteomes" id="UP000000763">
    <property type="component" value="Chromosome 11"/>
</dbReference>
<evidence type="ECO:0000313" key="1">
    <source>
        <dbReference type="EMBL" id="AAX95897.1"/>
    </source>
</evidence>
<name>Q2R7N2_ORYSJ</name>
<dbReference type="EMBL" id="AC145810">
    <property type="protein sequence ID" value="AAX95897.1"/>
    <property type="molecule type" value="Genomic_DNA"/>
</dbReference>
<reference evidence="2" key="1">
    <citation type="journal article" date="2005" name="Nature">
        <title>The map-based sequence of the rice genome.</title>
        <authorList>
            <consortium name="International rice genome sequencing project (IRGSP)"/>
            <person name="Matsumoto T."/>
            <person name="Wu J."/>
            <person name="Kanamori H."/>
            <person name="Katayose Y."/>
            <person name="Fujisawa M."/>
            <person name="Namiki N."/>
            <person name="Mizuno H."/>
            <person name="Yamamoto K."/>
            <person name="Antonio B.A."/>
            <person name="Baba T."/>
            <person name="Sakata K."/>
            <person name="Nagamura Y."/>
            <person name="Aoki H."/>
            <person name="Arikawa K."/>
            <person name="Arita K."/>
            <person name="Bito T."/>
            <person name="Chiden Y."/>
            <person name="Fujitsuka N."/>
            <person name="Fukunaka R."/>
            <person name="Hamada M."/>
            <person name="Harada C."/>
            <person name="Hayashi A."/>
            <person name="Hijishita S."/>
            <person name="Honda M."/>
            <person name="Hosokawa S."/>
            <person name="Ichikawa Y."/>
            <person name="Idonuma A."/>
            <person name="Iijima M."/>
            <person name="Ikeda M."/>
            <person name="Ikeno M."/>
            <person name="Ito K."/>
            <person name="Ito S."/>
            <person name="Ito T."/>
            <person name="Ito Y."/>
            <person name="Ito Y."/>
            <person name="Iwabuchi A."/>
            <person name="Kamiya K."/>
            <person name="Karasawa W."/>
            <person name="Kurita K."/>
            <person name="Katagiri S."/>
            <person name="Kikuta A."/>
            <person name="Kobayashi H."/>
            <person name="Kobayashi N."/>
            <person name="Machita K."/>
            <person name="Maehara T."/>
            <person name="Masukawa M."/>
            <person name="Mizubayashi T."/>
            <person name="Mukai Y."/>
            <person name="Nagasaki H."/>
            <person name="Nagata Y."/>
            <person name="Naito S."/>
            <person name="Nakashima M."/>
            <person name="Nakama Y."/>
            <person name="Nakamichi Y."/>
            <person name="Nakamura M."/>
            <person name="Meguro A."/>
            <person name="Negishi M."/>
            <person name="Ohta I."/>
            <person name="Ohta T."/>
            <person name="Okamoto M."/>
            <person name="Ono N."/>
            <person name="Saji S."/>
            <person name="Sakaguchi M."/>
            <person name="Sakai K."/>
            <person name="Shibata M."/>
            <person name="Shimokawa T."/>
            <person name="Song J."/>
            <person name="Takazaki Y."/>
            <person name="Terasawa K."/>
            <person name="Tsugane M."/>
            <person name="Tsuji K."/>
            <person name="Ueda S."/>
            <person name="Waki K."/>
            <person name="Yamagata H."/>
            <person name="Yamamoto M."/>
            <person name="Yamamoto S."/>
            <person name="Yamane H."/>
            <person name="Yoshiki S."/>
            <person name="Yoshihara R."/>
            <person name="Yukawa K."/>
            <person name="Zhong H."/>
            <person name="Yano M."/>
            <person name="Yuan Q."/>
            <person name="Ouyang S."/>
            <person name="Liu J."/>
            <person name="Jones K.M."/>
            <person name="Gansberger K."/>
            <person name="Moffat K."/>
            <person name="Hill J."/>
            <person name="Bera J."/>
            <person name="Fadrosh D."/>
            <person name="Jin S."/>
            <person name="Johri S."/>
            <person name="Kim M."/>
            <person name="Overton L."/>
            <person name="Reardon M."/>
            <person name="Tsitrin T."/>
            <person name="Vuong H."/>
            <person name="Weaver B."/>
            <person name="Ciecko A."/>
            <person name="Tallon L."/>
            <person name="Jackson J."/>
            <person name="Pai G."/>
            <person name="Aken S.V."/>
            <person name="Utterback T."/>
            <person name="Reidmuller S."/>
            <person name="Feldblyum T."/>
            <person name="Hsiao J."/>
            <person name="Zismann V."/>
            <person name="Iobst S."/>
            <person name="de Vazeille A.R."/>
            <person name="Buell C.R."/>
            <person name="Ying K."/>
            <person name="Li Y."/>
            <person name="Lu T."/>
            <person name="Huang Y."/>
            <person name="Zhao Q."/>
            <person name="Feng Q."/>
            <person name="Zhang L."/>
            <person name="Zhu J."/>
            <person name="Weng Q."/>
            <person name="Mu J."/>
            <person name="Lu Y."/>
            <person name="Fan D."/>
            <person name="Liu Y."/>
            <person name="Guan J."/>
            <person name="Zhang Y."/>
            <person name="Yu S."/>
            <person name="Liu X."/>
            <person name="Zhang Y."/>
            <person name="Hong G."/>
            <person name="Han B."/>
            <person name="Choisne N."/>
            <person name="Demange N."/>
            <person name="Orjeda G."/>
            <person name="Samain S."/>
            <person name="Cattolico L."/>
            <person name="Pelletier E."/>
            <person name="Couloux A."/>
            <person name="Segurens B."/>
            <person name="Wincker P."/>
            <person name="D'Hont A."/>
            <person name="Scarpelli C."/>
            <person name="Weissenbach J."/>
            <person name="Salanoubat M."/>
            <person name="Quetier F."/>
            <person name="Yu Y."/>
            <person name="Kim H.R."/>
            <person name="Rambo T."/>
            <person name="Currie J."/>
            <person name="Collura K."/>
            <person name="Luo M."/>
            <person name="Yang T."/>
            <person name="Ammiraju J.S.S."/>
            <person name="Engler F."/>
            <person name="Soderlund C."/>
            <person name="Wing R.A."/>
            <person name="Palmer L.E."/>
            <person name="de la Bastide M."/>
            <person name="Spiegel L."/>
            <person name="Nascimento L."/>
            <person name="Zutavern T."/>
            <person name="O'Shaughnessy A."/>
            <person name="Dike S."/>
            <person name="Dedhia N."/>
            <person name="Preston R."/>
            <person name="Balija V."/>
            <person name="McCombie W.R."/>
            <person name="Chow T."/>
            <person name="Chen H."/>
            <person name="Chung M."/>
            <person name="Chen C."/>
            <person name="Shaw J."/>
            <person name="Wu H."/>
            <person name="Hsiao K."/>
            <person name="Chao Y."/>
            <person name="Chu M."/>
            <person name="Cheng C."/>
            <person name="Hour A."/>
            <person name="Lee P."/>
            <person name="Lin S."/>
            <person name="Lin Y."/>
            <person name="Liou J."/>
            <person name="Liu S."/>
            <person name="Hsing Y."/>
            <person name="Raghuvanshi S."/>
            <person name="Mohanty A."/>
            <person name="Bharti A.K."/>
            <person name="Gaur A."/>
            <person name="Gupta V."/>
            <person name="Kumar D."/>
            <person name="Ravi V."/>
            <person name="Vij S."/>
            <person name="Kapur A."/>
            <person name="Khurana P."/>
            <person name="Khurana P."/>
            <person name="Khurana J.P."/>
            <person name="Tyagi A.K."/>
            <person name="Gaikwad K."/>
            <person name="Singh A."/>
            <person name="Dalal V."/>
            <person name="Srivastava S."/>
            <person name="Dixit A."/>
            <person name="Pal A.K."/>
            <person name="Ghazi I.A."/>
            <person name="Yadav M."/>
            <person name="Pandit A."/>
            <person name="Bhargava A."/>
            <person name="Sureshbabu K."/>
            <person name="Batra K."/>
            <person name="Sharma T.R."/>
            <person name="Mohapatra T."/>
            <person name="Singh N.K."/>
            <person name="Messing J."/>
            <person name="Nelson A.B."/>
            <person name="Fuks G."/>
            <person name="Kavchok S."/>
            <person name="Keizer G."/>
            <person name="Linton E."/>
            <person name="Llaca V."/>
            <person name="Song R."/>
            <person name="Tanyolac B."/>
            <person name="Young S."/>
            <person name="Ho-Il K."/>
            <person name="Hahn J.H."/>
            <person name="Sangsakoo G."/>
            <person name="Vanavichit A."/>
            <person name="de Mattos Luiz.A.T."/>
            <person name="Zimmer P.D."/>
            <person name="Malone G."/>
            <person name="Dellagostin O."/>
            <person name="de Oliveira A.C."/>
            <person name="Bevan M."/>
            <person name="Bancroft I."/>
            <person name="Minx P."/>
            <person name="Cordum H."/>
            <person name="Wilson R."/>
            <person name="Cheng Z."/>
            <person name="Jin W."/>
            <person name="Jiang J."/>
            <person name="Leong S.A."/>
            <person name="Iwama H."/>
            <person name="Gojobori T."/>
            <person name="Itoh T."/>
            <person name="Niimura Y."/>
            <person name="Fujii Y."/>
            <person name="Habara T."/>
            <person name="Sakai H."/>
            <person name="Sato Y."/>
            <person name="Wilson G."/>
            <person name="Kumar K."/>
            <person name="McCouch S."/>
            <person name="Juretic N."/>
            <person name="Hoen D."/>
            <person name="Wright S."/>
            <person name="Bruskiewich R."/>
            <person name="Bureau T."/>
            <person name="Miyao A."/>
            <person name="Hirochika H."/>
            <person name="Nishikawa T."/>
            <person name="Kadowaki K."/>
            <person name="Sugiura M."/>
            <person name="Burr B."/>
            <person name="Sasaki T."/>
        </authorList>
    </citation>
    <scope>NUCLEOTIDE SEQUENCE [LARGE SCALE GENOMIC DNA]</scope>
    <source>
        <strain evidence="2">cv. Nipponbare</strain>
    </source>
</reference>
<gene>
    <name evidence="1" type="ordered locus">LOC_Os11g15540</name>
</gene>
<accession>Q2R7N2</accession>
<evidence type="ECO:0000313" key="2">
    <source>
        <dbReference type="Proteomes" id="UP000000763"/>
    </source>
</evidence>
<protein>
    <submittedName>
        <fullName evidence="1">Uncharacterized protein</fullName>
    </submittedName>
</protein>
<sequence>MGAYPDGISDFDTLSVPDYQLILVNIRYDSRWYQLIFIGIRSSTHRCQLILVSTSQYLVGIELVDSLLTPVLRGGCRPLDVRYYGCCFGPPPPTSTSIGTIIVIDNLVYRDHPSLKIRGVPKDVRSYDVERVRNKEHLSTRVGCGRVHPTIENILDKCGVVAPNLPMKTDDLSHSIGPWLDYSRKGC</sequence>
<reference evidence="2" key="2">
    <citation type="journal article" date="2008" name="Nucleic Acids Res.">
        <title>The rice annotation project database (RAP-DB): 2008 update.</title>
        <authorList>
            <consortium name="The rice annotation project (RAP)"/>
        </authorList>
    </citation>
    <scope>GENOME REANNOTATION</scope>
    <source>
        <strain evidence="2">cv. Nipponbare</strain>
    </source>
</reference>